<dbReference type="Proteomes" id="UP000295444">
    <property type="component" value="Unassembled WGS sequence"/>
</dbReference>
<name>A0A4R6SCU9_LABRH</name>
<proteinExistence type="predicted"/>
<evidence type="ECO:0000313" key="3">
    <source>
        <dbReference type="Proteomes" id="UP000295444"/>
    </source>
</evidence>
<evidence type="ECO:0000256" key="1">
    <source>
        <dbReference type="SAM" id="SignalP"/>
    </source>
</evidence>
<reference evidence="2 3" key="1">
    <citation type="submission" date="2019-03" db="EMBL/GenBank/DDBJ databases">
        <title>Genomic Encyclopedia of Type Strains, Phase IV (KMG-IV): sequencing the most valuable type-strain genomes for metagenomic binning, comparative biology and taxonomic classification.</title>
        <authorList>
            <person name="Goeker M."/>
        </authorList>
    </citation>
    <scope>NUCLEOTIDE SEQUENCE [LARGE SCALE GENOMIC DNA]</scope>
    <source>
        <strain evidence="2 3">DSM 45361</strain>
    </source>
</reference>
<keyword evidence="3" id="KW-1185">Reference proteome</keyword>
<organism evidence="2 3">
    <name type="scientific">Labedaea rhizosphaerae</name>
    <dbReference type="NCBI Taxonomy" id="598644"/>
    <lineage>
        <taxon>Bacteria</taxon>
        <taxon>Bacillati</taxon>
        <taxon>Actinomycetota</taxon>
        <taxon>Actinomycetes</taxon>
        <taxon>Pseudonocardiales</taxon>
        <taxon>Pseudonocardiaceae</taxon>
        <taxon>Labedaea</taxon>
    </lineage>
</organism>
<keyword evidence="1" id="KW-0732">Signal</keyword>
<dbReference type="InterPro" id="IPR045935">
    <property type="entry name" value="DUF6355"/>
</dbReference>
<accession>A0A4R6SCU9</accession>
<gene>
    <name evidence="2" type="ORF">EV186_103727</name>
</gene>
<protein>
    <recommendedName>
        <fullName evidence="4">Alpha amylase inhibitor</fullName>
    </recommendedName>
</protein>
<feature type="chain" id="PRO_5020588195" description="Alpha amylase inhibitor" evidence="1">
    <location>
        <begin position="26"/>
        <end position="100"/>
    </location>
</feature>
<dbReference type="Pfam" id="PF19882">
    <property type="entry name" value="DUF6355"/>
    <property type="match status" value="1"/>
</dbReference>
<comment type="caution">
    <text evidence="2">The sequence shown here is derived from an EMBL/GenBank/DDBJ whole genome shotgun (WGS) entry which is preliminary data.</text>
</comment>
<feature type="signal peptide" evidence="1">
    <location>
        <begin position="1"/>
        <end position="25"/>
    </location>
</feature>
<dbReference type="EMBL" id="SNXZ01000003">
    <property type="protein sequence ID" value="TDP97761.1"/>
    <property type="molecule type" value="Genomic_DNA"/>
</dbReference>
<sequence length="100" mass="10184">MLRRMLTVTASVVVAVAGFVGTAQAGPASPSSVQTCGFYVSSATAWYNHCGTTNVLVRVDVAGGGSGNDYCAIVHPGLNPLGASGQILNAYYLSTGRCNI</sequence>
<evidence type="ECO:0008006" key="4">
    <source>
        <dbReference type="Google" id="ProtNLM"/>
    </source>
</evidence>
<evidence type="ECO:0000313" key="2">
    <source>
        <dbReference type="EMBL" id="TDP97761.1"/>
    </source>
</evidence>
<dbReference type="AlphaFoldDB" id="A0A4R6SCU9"/>